<sequence>MKEYQAAMCRQAQNSAQGRELYQAAITYINCDQDVEAICCLREAIAIWPEDVNAYCLLGNVRNRQGRSADAIQCYQQGLAICPDSAATWYNLGTALLAVPRLSEAVEALQQAIALQPDFAGAYSNLGYALEEQGLSGDALLCYQQGLAICPGSAELWYNLGAALLAVPRLSEAVEALRQAILLQPDFLYAYICLGNALKEQGLPEEAIHCYQQGLVLYPGNAELWYNLGTDLLAVPRLSEAVQALQQAVALQPDFAAAYTNLGNALKEQGLSGDAVHCYQQGLAVYANDDQLWYNLGTLFVELQRLPEAVKALQQAVALQPDFAAAYANMGNALQSQGEAEDAIVAYDRAIALQPAKPELYCDRSLAILLSGDLARGFAEFRWRTKVERYRHAYEWWDDQPQWRGENFTGKRLLVYDEQGFGDVLQFCRYLLLVKARGGSVQFSTKQPLLRLFANFPGIDELVEHTATAIARTQFDLVVPLLSLPHIFGTTLHTIPARVPYLTADQRLVATWQNKVNGREANLRVGLVWAGSQENIPGRIRTCGLKAMLPLADIPGVTYYSLQTGEAANEANTPPPGMRLIDLTDDIYDFADTAALIMNLDLVLSVDTAVAHLAGALGKPAWTLLPAAVDWRWLLARNDTPWYPTMRLFRQSTPGDWSGVMTAVAQELRTLATAKAGVTA</sequence>
<feature type="repeat" description="TPR" evidence="3">
    <location>
        <begin position="290"/>
        <end position="323"/>
    </location>
</feature>
<keyword evidence="1" id="KW-0677">Repeat</keyword>
<organism evidence="4 5">
    <name type="scientific">Sporomusa ovata</name>
    <dbReference type="NCBI Taxonomy" id="2378"/>
    <lineage>
        <taxon>Bacteria</taxon>
        <taxon>Bacillati</taxon>
        <taxon>Bacillota</taxon>
        <taxon>Negativicutes</taxon>
        <taxon>Selenomonadales</taxon>
        <taxon>Sporomusaceae</taxon>
        <taxon>Sporomusa</taxon>
    </lineage>
</organism>
<dbReference type="SUPFAM" id="SSF48452">
    <property type="entry name" value="TPR-like"/>
    <property type="match status" value="2"/>
</dbReference>
<dbReference type="InterPro" id="IPR011990">
    <property type="entry name" value="TPR-like_helical_dom_sf"/>
</dbReference>
<dbReference type="SUPFAM" id="SSF53756">
    <property type="entry name" value="UDP-Glycosyltransferase/glycogen phosphorylase"/>
    <property type="match status" value="1"/>
</dbReference>
<dbReference type="Pfam" id="PF13181">
    <property type="entry name" value="TPR_8"/>
    <property type="match status" value="1"/>
</dbReference>
<dbReference type="InterPro" id="IPR002201">
    <property type="entry name" value="Glyco_trans_9"/>
</dbReference>
<dbReference type="PROSITE" id="PS50293">
    <property type="entry name" value="TPR_REGION"/>
    <property type="match status" value="4"/>
</dbReference>
<dbReference type="GO" id="GO:0016757">
    <property type="term" value="F:glycosyltransferase activity"/>
    <property type="evidence" value="ECO:0007669"/>
    <property type="project" value="InterPro"/>
</dbReference>
<dbReference type="AlphaFoldDB" id="A0A0U1L537"/>
<feature type="repeat" description="TPR" evidence="3">
    <location>
        <begin position="324"/>
        <end position="357"/>
    </location>
</feature>
<feature type="repeat" description="TPR" evidence="3">
    <location>
        <begin position="86"/>
        <end position="119"/>
    </location>
</feature>
<feature type="repeat" description="TPR" evidence="3">
    <location>
        <begin position="154"/>
        <end position="187"/>
    </location>
</feature>
<dbReference type="PANTHER" id="PTHR44858">
    <property type="entry name" value="TETRATRICOPEPTIDE REPEAT PROTEIN 6"/>
    <property type="match status" value="1"/>
</dbReference>
<dbReference type="Gene3D" id="1.25.40.10">
    <property type="entry name" value="Tetratricopeptide repeat domain"/>
    <property type="match status" value="6"/>
</dbReference>
<accession>A0A0U1L537</accession>
<keyword evidence="5" id="KW-1185">Reference proteome</keyword>
<evidence type="ECO:0000313" key="4">
    <source>
        <dbReference type="EMBL" id="CQR74806.1"/>
    </source>
</evidence>
<evidence type="ECO:0000256" key="1">
    <source>
        <dbReference type="ARBA" id="ARBA00022737"/>
    </source>
</evidence>
<name>A0A0U1L537_9FIRM</name>
<dbReference type="InterPro" id="IPR013105">
    <property type="entry name" value="TPR_2"/>
</dbReference>
<dbReference type="InterPro" id="IPR050498">
    <property type="entry name" value="Ycf3"/>
</dbReference>
<gene>
    <name evidence="4" type="ORF">SpAn4DRAFT_4163</name>
</gene>
<dbReference type="Pfam" id="PF01075">
    <property type="entry name" value="Glyco_transf_9"/>
    <property type="match status" value="1"/>
</dbReference>
<evidence type="ECO:0000313" key="5">
    <source>
        <dbReference type="Proteomes" id="UP000049855"/>
    </source>
</evidence>
<feature type="repeat" description="TPR" evidence="3">
    <location>
        <begin position="188"/>
        <end position="221"/>
    </location>
</feature>
<dbReference type="RefSeq" id="WP_021166632.1">
    <property type="nucleotide sequence ID" value="NZ_CTRP01000015.1"/>
</dbReference>
<dbReference type="SMART" id="SM00028">
    <property type="entry name" value="TPR"/>
    <property type="match status" value="10"/>
</dbReference>
<feature type="repeat" description="TPR" evidence="3">
    <location>
        <begin position="222"/>
        <end position="255"/>
    </location>
</feature>
<feature type="repeat" description="TPR" evidence="3">
    <location>
        <begin position="52"/>
        <end position="85"/>
    </location>
</feature>
<dbReference type="Gene3D" id="3.40.50.2000">
    <property type="entry name" value="Glycogen Phosphorylase B"/>
    <property type="match status" value="1"/>
</dbReference>
<reference evidence="5" key="1">
    <citation type="submission" date="2015-03" db="EMBL/GenBank/DDBJ databases">
        <authorList>
            <person name="Nijsse Bart"/>
        </authorList>
    </citation>
    <scope>NUCLEOTIDE SEQUENCE [LARGE SCALE GENOMIC DNA]</scope>
</reference>
<dbReference type="PANTHER" id="PTHR44858:SF1">
    <property type="entry name" value="UDP-N-ACETYLGLUCOSAMINE--PEPTIDE N-ACETYLGLUCOSAMINYLTRANSFERASE SPINDLY-RELATED"/>
    <property type="match status" value="1"/>
</dbReference>
<dbReference type="Pfam" id="PF07719">
    <property type="entry name" value="TPR_2"/>
    <property type="match status" value="1"/>
</dbReference>
<dbReference type="EMBL" id="CTRP01000015">
    <property type="protein sequence ID" value="CQR74806.1"/>
    <property type="molecule type" value="Genomic_DNA"/>
</dbReference>
<keyword evidence="2 3" id="KW-0802">TPR repeat</keyword>
<dbReference type="Proteomes" id="UP000049855">
    <property type="component" value="Unassembled WGS sequence"/>
</dbReference>
<dbReference type="PROSITE" id="PS50005">
    <property type="entry name" value="TPR"/>
    <property type="match status" value="7"/>
</dbReference>
<proteinExistence type="predicted"/>
<evidence type="ECO:0000256" key="3">
    <source>
        <dbReference type="PROSITE-ProRule" id="PRU00339"/>
    </source>
</evidence>
<dbReference type="InterPro" id="IPR019734">
    <property type="entry name" value="TPR_rpt"/>
</dbReference>
<dbReference type="Pfam" id="PF13414">
    <property type="entry name" value="TPR_11"/>
    <property type="match status" value="4"/>
</dbReference>
<evidence type="ECO:0000256" key="2">
    <source>
        <dbReference type="ARBA" id="ARBA00022803"/>
    </source>
</evidence>
<protein>
    <submittedName>
        <fullName evidence="4">FOG: TPR repeat</fullName>
    </submittedName>
</protein>